<dbReference type="Proteomes" id="UP000634134">
    <property type="component" value="Unassembled WGS sequence"/>
</dbReference>
<keyword evidence="4" id="KW-1185">Reference proteome</keyword>
<feature type="transmembrane region" description="Helical" evidence="2">
    <location>
        <begin position="202"/>
        <end position="231"/>
    </location>
</feature>
<feature type="transmembrane region" description="Helical" evidence="2">
    <location>
        <begin position="243"/>
        <end position="260"/>
    </location>
</feature>
<dbReference type="RefSeq" id="WP_194121646.1">
    <property type="nucleotide sequence ID" value="NZ_JACYGY010000001.1"/>
</dbReference>
<feature type="transmembrane region" description="Helical" evidence="2">
    <location>
        <begin position="380"/>
        <end position="400"/>
    </location>
</feature>
<feature type="compositionally biased region" description="Polar residues" evidence="1">
    <location>
        <begin position="473"/>
        <end position="483"/>
    </location>
</feature>
<feature type="transmembrane region" description="Helical" evidence="2">
    <location>
        <begin position="321"/>
        <end position="340"/>
    </location>
</feature>
<dbReference type="EMBL" id="JACYGY010000001">
    <property type="protein sequence ID" value="MBE9463519.1"/>
    <property type="molecule type" value="Genomic_DNA"/>
</dbReference>
<accession>A0ABR9WH75</accession>
<comment type="caution">
    <text evidence="3">The sequence shown here is derived from an EMBL/GenBank/DDBJ whole genome shotgun (WGS) entry which is preliminary data.</text>
</comment>
<reference evidence="4" key="1">
    <citation type="submission" date="2023-07" db="EMBL/GenBank/DDBJ databases">
        <title>Dyadobacter sp. nov 'subterranea' isolated from contaminted grondwater.</title>
        <authorList>
            <person name="Szabo I."/>
            <person name="Al-Omari J."/>
            <person name="Szerdahelyi S.G."/>
            <person name="Rado J."/>
        </authorList>
    </citation>
    <scope>NUCLEOTIDE SEQUENCE [LARGE SCALE GENOMIC DNA]</scope>
    <source>
        <strain evidence="4">UP-52</strain>
    </source>
</reference>
<feature type="transmembrane region" description="Helical" evidence="2">
    <location>
        <begin position="352"/>
        <end position="368"/>
    </location>
</feature>
<evidence type="ECO:0000313" key="3">
    <source>
        <dbReference type="EMBL" id="MBE9463519.1"/>
    </source>
</evidence>
<feature type="transmembrane region" description="Helical" evidence="2">
    <location>
        <begin position="291"/>
        <end position="309"/>
    </location>
</feature>
<proteinExistence type="predicted"/>
<sequence>MKFYSSSDLASASVKTVSEKKIAGLLADDQHYNLKTPLLFLLLFALIAIPRWYYVEHFAVSLPFWDQWDAEGDHLLRPWLEGTFKFQDLWLPHNEHRVLPTRLLTLLSYEISGHWNNLTEARINILLASSSPFLLILLVYKTGELKGIKWLMLPVILTGAVFPFVWENLLVGFQSQFYFLILFTVSALALSVWRPFKTVSFILIFILCVLSVFTMASGIMTPFAVASVYIFHAYLGKKQAKTILFISILLITALVGYLTIPPMPGHEIFKAHSVKELFTTFLLMESWPFKVRYWAALMLWIPTCIALPYLIHHKNFTRYDLLMAGCLLWSLLQAFATSYGRGHDLNSVTSRYADFLCIGLTANAWFALRLPILFYKRSGINFALTLVSILFFTVFFKGHFARRKDDIIDMQNRHKMGLIQIKNVSEYLRTGNQSTLQKPAFQIPYPDPVRLKQMLDNPALRSSLPTFNADETIPTQQSDLSHN</sequence>
<evidence type="ECO:0008006" key="5">
    <source>
        <dbReference type="Google" id="ProtNLM"/>
    </source>
</evidence>
<evidence type="ECO:0000256" key="1">
    <source>
        <dbReference type="SAM" id="MobiDB-lite"/>
    </source>
</evidence>
<feature type="transmembrane region" description="Helical" evidence="2">
    <location>
        <begin position="36"/>
        <end position="54"/>
    </location>
</feature>
<feature type="transmembrane region" description="Helical" evidence="2">
    <location>
        <begin position="123"/>
        <end position="141"/>
    </location>
</feature>
<evidence type="ECO:0000256" key="2">
    <source>
        <dbReference type="SAM" id="Phobius"/>
    </source>
</evidence>
<feature type="transmembrane region" description="Helical" evidence="2">
    <location>
        <begin position="177"/>
        <end position="196"/>
    </location>
</feature>
<evidence type="ECO:0000313" key="4">
    <source>
        <dbReference type="Proteomes" id="UP000634134"/>
    </source>
</evidence>
<feature type="transmembrane region" description="Helical" evidence="2">
    <location>
        <begin position="147"/>
        <end position="165"/>
    </location>
</feature>
<feature type="region of interest" description="Disordered" evidence="1">
    <location>
        <begin position="462"/>
        <end position="483"/>
    </location>
</feature>
<gene>
    <name evidence="3" type="ORF">IEE83_16650</name>
</gene>
<protein>
    <recommendedName>
        <fullName evidence="5">Glycosyltransferase RgtA/B/C/D-like domain-containing protein</fullName>
    </recommendedName>
</protein>
<organism evidence="3 4">
    <name type="scientific">Dyadobacter subterraneus</name>
    <dbReference type="NCBI Taxonomy" id="2773304"/>
    <lineage>
        <taxon>Bacteria</taxon>
        <taxon>Pseudomonadati</taxon>
        <taxon>Bacteroidota</taxon>
        <taxon>Cytophagia</taxon>
        <taxon>Cytophagales</taxon>
        <taxon>Spirosomataceae</taxon>
        <taxon>Dyadobacter</taxon>
    </lineage>
</organism>
<keyword evidence="2" id="KW-1133">Transmembrane helix</keyword>
<keyword evidence="2" id="KW-0472">Membrane</keyword>
<keyword evidence="2" id="KW-0812">Transmembrane</keyword>
<name>A0ABR9WH75_9BACT</name>